<keyword evidence="1" id="KW-0812">Transmembrane</keyword>
<reference evidence="2" key="1">
    <citation type="submission" date="2022-03" db="EMBL/GenBank/DDBJ databases">
        <authorList>
            <person name="Santos J.D.N."/>
            <person name="Kallscheuer N."/>
            <person name="Jogler C."/>
            <person name="Lage O.M."/>
        </authorList>
    </citation>
    <scope>NUCLEOTIDE SEQUENCE</scope>
    <source>
        <strain evidence="2">M600PL45_2</strain>
    </source>
</reference>
<reference evidence="2" key="2">
    <citation type="journal article" date="2023" name="Int. J. Syst. Evol. Microbiol.">
        <title>Streptomyces marispadix sp. nov., isolated from marine beach sediment of the Northern Coast of Portugal.</title>
        <authorList>
            <person name="dos Santos J.D.N."/>
            <person name="Vitorino I.R."/>
            <person name="Kallscheuer N."/>
            <person name="Srivastava A."/>
            <person name="Krautwurst S."/>
            <person name="Marz M."/>
            <person name="Jogler C."/>
            <person name="Lobo Da Cunha A."/>
            <person name="Catita J."/>
            <person name="Goncalves H."/>
            <person name="Gonzalez I."/>
            <person name="Reyes F."/>
            <person name="Lage O.M."/>
        </authorList>
    </citation>
    <scope>NUCLEOTIDE SEQUENCE</scope>
    <source>
        <strain evidence="2">M600PL45_2</strain>
    </source>
</reference>
<gene>
    <name evidence="2" type="ORF">MMA15_13280</name>
</gene>
<evidence type="ECO:0000256" key="1">
    <source>
        <dbReference type="SAM" id="Phobius"/>
    </source>
</evidence>
<sequence length="133" mass="14283">MEPSGEREEREEREGTAVAAAGCLIAALAAATGFGVWLNGAAPGLDLGVENPVDFSLLYIELPGMLFGFPLLTLLTWSLARAVLRARGGQGQRRVVKGAVVVLTLLMLSWACGEWLDHRIDRIHPAQCAEKPC</sequence>
<name>A0ABS9SYI9_9ACTN</name>
<accession>A0ABS9SYI9</accession>
<keyword evidence="1" id="KW-0472">Membrane</keyword>
<evidence type="ECO:0000313" key="2">
    <source>
        <dbReference type="EMBL" id="MCH6161337.1"/>
    </source>
</evidence>
<keyword evidence="1" id="KW-1133">Transmembrane helix</keyword>
<dbReference type="EMBL" id="JAKWJU010000002">
    <property type="protein sequence ID" value="MCH6161337.1"/>
    <property type="molecule type" value="Genomic_DNA"/>
</dbReference>
<evidence type="ECO:0008006" key="4">
    <source>
        <dbReference type="Google" id="ProtNLM"/>
    </source>
</evidence>
<comment type="caution">
    <text evidence="2">The sequence shown here is derived from an EMBL/GenBank/DDBJ whole genome shotgun (WGS) entry which is preliminary data.</text>
</comment>
<feature type="transmembrane region" description="Helical" evidence="1">
    <location>
        <begin position="58"/>
        <end position="83"/>
    </location>
</feature>
<organism evidence="2 3">
    <name type="scientific">Streptomyces marispadix</name>
    <dbReference type="NCBI Taxonomy" id="2922868"/>
    <lineage>
        <taxon>Bacteria</taxon>
        <taxon>Bacillati</taxon>
        <taxon>Actinomycetota</taxon>
        <taxon>Actinomycetes</taxon>
        <taxon>Kitasatosporales</taxon>
        <taxon>Streptomycetaceae</taxon>
        <taxon>Streptomyces</taxon>
    </lineage>
</organism>
<proteinExistence type="predicted"/>
<keyword evidence="3" id="KW-1185">Reference proteome</keyword>
<protein>
    <recommendedName>
        <fullName evidence="4">Integral membrane protein</fullName>
    </recommendedName>
</protein>
<feature type="transmembrane region" description="Helical" evidence="1">
    <location>
        <begin position="17"/>
        <end position="38"/>
    </location>
</feature>
<dbReference type="RefSeq" id="WP_241059723.1">
    <property type="nucleotide sequence ID" value="NZ_JAKWJU010000002.1"/>
</dbReference>
<evidence type="ECO:0000313" key="3">
    <source>
        <dbReference type="Proteomes" id="UP001166784"/>
    </source>
</evidence>
<dbReference type="Proteomes" id="UP001166784">
    <property type="component" value="Unassembled WGS sequence"/>
</dbReference>